<keyword evidence="3" id="KW-0663">Pyridoxal phosphate</keyword>
<evidence type="ECO:0000256" key="1">
    <source>
        <dbReference type="ARBA" id="ARBA00001933"/>
    </source>
</evidence>
<dbReference type="EC" id="4.4.1.13" evidence="2"/>
<protein>
    <recommendedName>
        <fullName evidence="2">cysteine-S-conjugate beta-lyase</fullName>
        <ecNumber evidence="2">4.4.1.13</ecNumber>
    </recommendedName>
</protein>
<accession>A0A1V6N3S8</accession>
<dbReference type="InterPro" id="IPR051798">
    <property type="entry name" value="Class-II_PLP-Dep_Aminotrans"/>
</dbReference>
<organism evidence="7 8">
    <name type="scientific">Methanobrevibacter arboriphilus JCM 13429 = DSM 1125</name>
    <dbReference type="NCBI Taxonomy" id="1300164"/>
    <lineage>
        <taxon>Archaea</taxon>
        <taxon>Methanobacteriati</taxon>
        <taxon>Methanobacteriota</taxon>
        <taxon>Methanomada group</taxon>
        <taxon>Methanobacteria</taxon>
        <taxon>Methanobacteriales</taxon>
        <taxon>Methanobacteriaceae</taxon>
        <taxon>Methanobrevibacter</taxon>
    </lineage>
</organism>
<dbReference type="SUPFAM" id="SSF53383">
    <property type="entry name" value="PLP-dependent transferases"/>
    <property type="match status" value="1"/>
</dbReference>
<dbReference type="PANTHER" id="PTHR43525">
    <property type="entry name" value="PROTEIN MALY"/>
    <property type="match status" value="1"/>
</dbReference>
<dbReference type="AlphaFoldDB" id="A0A1V6N3S8"/>
<dbReference type="Gene3D" id="3.90.1150.10">
    <property type="entry name" value="Aspartate Aminotransferase, domain 1"/>
    <property type="match status" value="1"/>
</dbReference>
<dbReference type="InterPro" id="IPR015424">
    <property type="entry name" value="PyrdxlP-dep_Trfase"/>
</dbReference>
<feature type="domain" description="Aminotransferase class I/classII large" evidence="6">
    <location>
        <begin position="36"/>
        <end position="390"/>
    </location>
</feature>
<name>A0A1V6N3S8_METAZ</name>
<dbReference type="InterPro" id="IPR027619">
    <property type="entry name" value="C-S_lyase_PatB-like"/>
</dbReference>
<dbReference type="RefSeq" id="WP_080459786.1">
    <property type="nucleotide sequence ID" value="NZ_JXMW01000004.1"/>
</dbReference>
<dbReference type="Pfam" id="PF00155">
    <property type="entry name" value="Aminotran_1_2"/>
    <property type="match status" value="1"/>
</dbReference>
<comment type="similarity">
    <text evidence="5">Belongs to the class-II pyridoxal-phosphate-dependent aminotransferase family. MalY/PatB cystathionine beta-lyase subfamily.</text>
</comment>
<evidence type="ECO:0000313" key="7">
    <source>
        <dbReference type="EMBL" id="OQD59282.1"/>
    </source>
</evidence>
<evidence type="ECO:0000313" key="8">
    <source>
        <dbReference type="Proteomes" id="UP000191661"/>
    </source>
</evidence>
<proteinExistence type="inferred from homology"/>
<dbReference type="CDD" id="cd00609">
    <property type="entry name" value="AAT_like"/>
    <property type="match status" value="1"/>
</dbReference>
<dbReference type="InterPro" id="IPR004839">
    <property type="entry name" value="Aminotransferase_I/II_large"/>
</dbReference>
<dbReference type="EMBL" id="JXMW01000004">
    <property type="protein sequence ID" value="OQD59282.1"/>
    <property type="molecule type" value="Genomic_DNA"/>
</dbReference>
<dbReference type="PANTHER" id="PTHR43525:SF1">
    <property type="entry name" value="PROTEIN MALY"/>
    <property type="match status" value="1"/>
</dbReference>
<dbReference type="GO" id="GO:0047804">
    <property type="term" value="F:cysteine-S-conjugate beta-lyase activity"/>
    <property type="evidence" value="ECO:0007669"/>
    <property type="project" value="UniProtKB-EC"/>
</dbReference>
<evidence type="ECO:0000259" key="6">
    <source>
        <dbReference type="Pfam" id="PF00155"/>
    </source>
</evidence>
<dbReference type="Gene3D" id="3.40.640.10">
    <property type="entry name" value="Type I PLP-dependent aspartate aminotransferase-like (Major domain)"/>
    <property type="match status" value="1"/>
</dbReference>
<evidence type="ECO:0000256" key="5">
    <source>
        <dbReference type="ARBA" id="ARBA00037974"/>
    </source>
</evidence>
<evidence type="ECO:0000256" key="4">
    <source>
        <dbReference type="ARBA" id="ARBA00023239"/>
    </source>
</evidence>
<evidence type="ECO:0000256" key="2">
    <source>
        <dbReference type="ARBA" id="ARBA00012224"/>
    </source>
</evidence>
<dbReference type="InterPro" id="IPR015421">
    <property type="entry name" value="PyrdxlP-dep_Trfase_major"/>
</dbReference>
<dbReference type="InterPro" id="IPR015422">
    <property type="entry name" value="PyrdxlP-dep_Trfase_small"/>
</dbReference>
<dbReference type="OrthoDB" id="372018at2157"/>
<reference evidence="7 8" key="1">
    <citation type="submission" date="2014-12" db="EMBL/GenBank/DDBJ databases">
        <title>Genome sequence of Methanobrevibacter arboriphilicus DH1, DSM1125.</title>
        <authorList>
            <person name="Poehlein A."/>
            <person name="Thauer R.K."/>
            <person name="Seedorf H."/>
            <person name="Daniel R."/>
        </authorList>
    </citation>
    <scope>NUCLEOTIDE SEQUENCE [LARGE SCALE GENOMIC DNA]</scope>
    <source>
        <strain evidence="7 8">DH1</strain>
    </source>
</reference>
<dbReference type="NCBIfam" id="TIGR04350">
    <property type="entry name" value="C_S_lyase_PatB"/>
    <property type="match status" value="1"/>
</dbReference>
<sequence length="399" mass="45907">MKYNFDKIENRKNTSCLKWDMMEDIFGCDDLIPMWVADMDFPSPQPIVEAIKERADHPFFGYTQAPQTLIDAVVERVKNKFKWNIKPEWIVFTPGVISGLNIALKSLTHPGDRVILQEPCYHQFFPVVKNSGCQIVTNPLKLVDKKYEIDFENLKEIFSYKQGHNPYYKPIKTIIFCNPNNPTGRVWKKEEIEKLGNIAIENNLTVIADEIHSEILLNGNKHTTFGSISKEFEENCIVCISPSKTFNLSGIHISPIIIPNEKIRREFIATMNGIVPSPDIFAYTALEAGFRYGDDWLKQVLEYLEENLNLLKDYFKDIKGMTPIIPEGTYLVWIDCKNLEMDNEVLNEFLKKKAKVCLEDGSLFGKNGEGFMRMNIAMPRPLLKEALKRIKNAVDTLNL</sequence>
<dbReference type="GO" id="GO:0030170">
    <property type="term" value="F:pyridoxal phosphate binding"/>
    <property type="evidence" value="ECO:0007669"/>
    <property type="project" value="InterPro"/>
</dbReference>
<gene>
    <name evidence="7" type="ORF">MBBAR_4c00070</name>
</gene>
<dbReference type="Proteomes" id="UP000191661">
    <property type="component" value="Unassembled WGS sequence"/>
</dbReference>
<comment type="cofactor">
    <cofactor evidence="1">
        <name>pyridoxal 5'-phosphate</name>
        <dbReference type="ChEBI" id="CHEBI:597326"/>
    </cofactor>
</comment>
<comment type="caution">
    <text evidence="7">The sequence shown here is derived from an EMBL/GenBank/DDBJ whole genome shotgun (WGS) entry which is preliminary data.</text>
</comment>
<keyword evidence="4" id="KW-0456">Lyase</keyword>
<evidence type="ECO:0000256" key="3">
    <source>
        <dbReference type="ARBA" id="ARBA00022898"/>
    </source>
</evidence>
<keyword evidence="8" id="KW-1185">Reference proteome</keyword>